<dbReference type="EMBL" id="QRVK01000001">
    <property type="protein sequence ID" value="RGS44282.1"/>
    <property type="molecule type" value="Genomic_DNA"/>
</dbReference>
<dbReference type="AlphaFoldDB" id="A0A412IVY4"/>
<name>A0A412IVY4_9FIRM</name>
<dbReference type="CDD" id="cd07344">
    <property type="entry name" value="M48_yhfN_like"/>
    <property type="match status" value="1"/>
</dbReference>
<dbReference type="InterPro" id="IPR002725">
    <property type="entry name" value="YgjP-like_metallopeptidase"/>
</dbReference>
<comment type="caution">
    <text evidence="2">The sequence shown here is derived from an EMBL/GenBank/DDBJ whole genome shotgun (WGS) entry which is preliminary data.</text>
</comment>
<dbReference type="Pfam" id="PF01863">
    <property type="entry name" value="YgjP-like"/>
    <property type="match status" value="2"/>
</dbReference>
<dbReference type="PANTHER" id="PTHR30399">
    <property type="entry name" value="UNCHARACTERIZED PROTEIN YGJP"/>
    <property type="match status" value="1"/>
</dbReference>
<evidence type="ECO:0000259" key="1">
    <source>
        <dbReference type="Pfam" id="PF01863"/>
    </source>
</evidence>
<evidence type="ECO:0000313" key="2">
    <source>
        <dbReference type="EMBL" id="RGS44282.1"/>
    </source>
</evidence>
<dbReference type="OrthoDB" id="9811177at2"/>
<dbReference type="InterPro" id="IPR053136">
    <property type="entry name" value="UTP_pyrophosphatase-like"/>
</dbReference>
<dbReference type="Proteomes" id="UP000283295">
    <property type="component" value="Unassembled WGS sequence"/>
</dbReference>
<reference evidence="2 3" key="1">
    <citation type="submission" date="2018-08" db="EMBL/GenBank/DDBJ databases">
        <title>A genome reference for cultivated species of the human gut microbiota.</title>
        <authorList>
            <person name="Zou Y."/>
            <person name="Xue W."/>
            <person name="Luo G."/>
        </authorList>
    </citation>
    <scope>NUCLEOTIDE SEQUENCE [LARGE SCALE GENOMIC DNA]</scope>
    <source>
        <strain evidence="2 3">AF22-21</strain>
    </source>
</reference>
<feature type="domain" description="YgjP-like metallopeptidase" evidence="1">
    <location>
        <begin position="22"/>
        <end position="83"/>
    </location>
</feature>
<accession>A0A412IVY4</accession>
<dbReference type="Gene3D" id="3.30.2010.10">
    <property type="entry name" value="Metalloproteases ('zincins'), catalytic domain"/>
    <property type="match status" value="1"/>
</dbReference>
<evidence type="ECO:0000313" key="3">
    <source>
        <dbReference type="Proteomes" id="UP000283295"/>
    </source>
</evidence>
<feature type="domain" description="YgjP-like metallopeptidase" evidence="1">
    <location>
        <begin position="89"/>
        <end position="187"/>
    </location>
</feature>
<gene>
    <name evidence="2" type="ORF">DWX94_00305</name>
</gene>
<proteinExistence type="predicted"/>
<dbReference type="PANTHER" id="PTHR30399:SF1">
    <property type="entry name" value="UTP PYROPHOSPHATASE"/>
    <property type="match status" value="1"/>
</dbReference>
<sequence>MDNNHTQSFDHLEYTVIRSNRKSICIEISPDLQIKVRAPQKMLDSQIRAFVASKDKWITDHLAIMQERLESQAADTSRKPLSGSELAALAQKASIVIPERVKHFAPIIGVTYGRITIRHQKTRWGSCSSSGNLNFNCMLMTTTPELIDYVVVHELCHRKQMNHSPLFWAEVERALPNYKELRKELRQYSC</sequence>
<protein>
    <submittedName>
        <fullName evidence="2">M48 family peptidase</fullName>
    </submittedName>
</protein>
<organism evidence="2 3">
    <name type="scientific">Coprococcus eutactus</name>
    <dbReference type="NCBI Taxonomy" id="33043"/>
    <lineage>
        <taxon>Bacteria</taxon>
        <taxon>Bacillati</taxon>
        <taxon>Bacillota</taxon>
        <taxon>Clostridia</taxon>
        <taxon>Lachnospirales</taxon>
        <taxon>Lachnospiraceae</taxon>
        <taxon>Coprococcus</taxon>
    </lineage>
</organism>